<evidence type="ECO:0000256" key="8">
    <source>
        <dbReference type="SAM" id="Phobius"/>
    </source>
</evidence>
<keyword evidence="4" id="KW-1003">Cell membrane</keyword>
<feature type="transmembrane region" description="Helical" evidence="8">
    <location>
        <begin position="82"/>
        <end position="100"/>
    </location>
</feature>
<evidence type="ECO:0000256" key="1">
    <source>
        <dbReference type="ARBA" id="ARBA00004651"/>
    </source>
</evidence>
<feature type="transmembrane region" description="Helical" evidence="8">
    <location>
        <begin position="141"/>
        <end position="159"/>
    </location>
</feature>
<gene>
    <name evidence="10" type="ORF">FB460_2190</name>
</gene>
<feature type="transmembrane region" description="Helical" evidence="8">
    <location>
        <begin position="106"/>
        <end position="129"/>
    </location>
</feature>
<feature type="transmembrane region" description="Helical" evidence="8">
    <location>
        <begin position="219"/>
        <end position="238"/>
    </location>
</feature>
<feature type="domain" description="Major facilitator superfamily (MFS) profile" evidence="9">
    <location>
        <begin position="13"/>
        <end position="399"/>
    </location>
</feature>
<evidence type="ECO:0000256" key="6">
    <source>
        <dbReference type="ARBA" id="ARBA00022989"/>
    </source>
</evidence>
<dbReference type="GO" id="GO:0022857">
    <property type="term" value="F:transmembrane transporter activity"/>
    <property type="evidence" value="ECO:0007669"/>
    <property type="project" value="InterPro"/>
</dbReference>
<accession>A0A542ZDH3</accession>
<dbReference type="Pfam" id="PF07690">
    <property type="entry name" value="MFS_1"/>
    <property type="match status" value="1"/>
</dbReference>
<dbReference type="EMBL" id="VFOR01000002">
    <property type="protein sequence ID" value="TQL58329.1"/>
    <property type="molecule type" value="Genomic_DNA"/>
</dbReference>
<dbReference type="SUPFAM" id="SSF103473">
    <property type="entry name" value="MFS general substrate transporter"/>
    <property type="match status" value="1"/>
</dbReference>
<dbReference type="CDD" id="cd17324">
    <property type="entry name" value="MFS_NepI_like"/>
    <property type="match status" value="1"/>
</dbReference>
<keyword evidence="3" id="KW-0813">Transport</keyword>
<reference evidence="10 11" key="1">
    <citation type="submission" date="2019-06" db="EMBL/GenBank/DDBJ databases">
        <title>Sequencing the genomes of 1000 actinobacteria strains.</title>
        <authorList>
            <person name="Klenk H.-P."/>
        </authorList>
    </citation>
    <scope>NUCLEOTIDE SEQUENCE [LARGE SCALE GENOMIC DNA]</scope>
    <source>
        <strain evidence="10 11">DSM 8251</strain>
    </source>
</reference>
<dbReference type="Gene3D" id="1.20.1250.20">
    <property type="entry name" value="MFS general substrate transporter like domains"/>
    <property type="match status" value="1"/>
</dbReference>
<keyword evidence="5 8" id="KW-0812">Transmembrane</keyword>
<keyword evidence="6 8" id="KW-1133">Transmembrane helix</keyword>
<evidence type="ECO:0000256" key="4">
    <source>
        <dbReference type="ARBA" id="ARBA00022475"/>
    </source>
</evidence>
<comment type="subcellular location">
    <subcellularLocation>
        <location evidence="1">Cell membrane</location>
        <topology evidence="1">Multi-pass membrane protein</topology>
    </subcellularLocation>
</comment>
<dbReference type="GO" id="GO:0005886">
    <property type="term" value="C:plasma membrane"/>
    <property type="evidence" value="ECO:0007669"/>
    <property type="project" value="UniProtKB-SubCell"/>
</dbReference>
<evidence type="ECO:0000313" key="11">
    <source>
        <dbReference type="Proteomes" id="UP000316196"/>
    </source>
</evidence>
<evidence type="ECO:0000256" key="3">
    <source>
        <dbReference type="ARBA" id="ARBA00022448"/>
    </source>
</evidence>
<dbReference type="PANTHER" id="PTHR43271">
    <property type="entry name" value="BLL2771 PROTEIN"/>
    <property type="match status" value="1"/>
</dbReference>
<name>A0A542ZDH3_9ACTN</name>
<dbReference type="RefSeq" id="WP_142094131.1">
    <property type="nucleotide sequence ID" value="NZ_BAAAMD010000002.1"/>
</dbReference>
<evidence type="ECO:0000256" key="7">
    <source>
        <dbReference type="ARBA" id="ARBA00023136"/>
    </source>
</evidence>
<dbReference type="OrthoDB" id="63984at2"/>
<keyword evidence="11" id="KW-1185">Reference proteome</keyword>
<evidence type="ECO:0000313" key="10">
    <source>
        <dbReference type="EMBL" id="TQL58329.1"/>
    </source>
</evidence>
<feature type="transmembrane region" description="Helical" evidence="8">
    <location>
        <begin position="250"/>
        <end position="270"/>
    </location>
</feature>
<evidence type="ECO:0000256" key="2">
    <source>
        <dbReference type="ARBA" id="ARBA00008335"/>
    </source>
</evidence>
<sequence length="404" mass="41687">MTSFEGHAPGSGGYRRLTGSLFLAGLATFALLHATQPLLPELADAFDITATQSTWSLSAATLGIGIALVLAGPLTDTVGRTPLIFGSLFAASAVGVGISFSPNWHLLVLLRAFQGVVLAGLPSTATAYLREEVHPQARLRATGSYIGGTAIGGMSGRLISGTLTDFFGWRAAVGGLGLVGLACAVAVFWLLPRSQNFQPQPAQPREILRRMGRVLTDPALLAMYAIGGTLFGAFVAAYNGLAFRLVTDPYHLSVGAVSFVFLSYAIGSWTSGLGGRLADKHGAGTVVLASILITLAGTALTLAQPLWLVVLGVAILTGGFFAAHGVTSAWVPARAVARSGGAGQAASMYLCVYYLGSAGFGSLAGTAWQAGRWPGVVLLVGVLIVIAAGLALFARQYVPRRQVS</sequence>
<dbReference type="PANTHER" id="PTHR43271:SF1">
    <property type="entry name" value="INNER MEMBRANE TRANSPORT PROTEIN YNFM"/>
    <property type="match status" value="1"/>
</dbReference>
<dbReference type="Proteomes" id="UP000316196">
    <property type="component" value="Unassembled WGS sequence"/>
</dbReference>
<feature type="transmembrane region" description="Helical" evidence="8">
    <location>
        <begin position="282"/>
        <end position="300"/>
    </location>
</feature>
<organism evidence="10 11">
    <name type="scientific">Propioniferax innocua</name>
    <dbReference type="NCBI Taxonomy" id="1753"/>
    <lineage>
        <taxon>Bacteria</taxon>
        <taxon>Bacillati</taxon>
        <taxon>Actinomycetota</taxon>
        <taxon>Actinomycetes</taxon>
        <taxon>Propionibacteriales</taxon>
        <taxon>Propionibacteriaceae</taxon>
        <taxon>Propioniferax</taxon>
    </lineage>
</organism>
<feature type="transmembrane region" description="Helical" evidence="8">
    <location>
        <begin position="352"/>
        <end position="370"/>
    </location>
</feature>
<dbReference type="PROSITE" id="PS50850">
    <property type="entry name" value="MFS"/>
    <property type="match status" value="1"/>
</dbReference>
<comment type="similarity">
    <text evidence="2">Belongs to the major facilitator superfamily.</text>
</comment>
<evidence type="ECO:0000259" key="9">
    <source>
        <dbReference type="PROSITE" id="PS50850"/>
    </source>
</evidence>
<comment type="caution">
    <text evidence="10">The sequence shown here is derived from an EMBL/GenBank/DDBJ whole genome shotgun (WGS) entry which is preliminary data.</text>
</comment>
<dbReference type="InterPro" id="IPR011701">
    <property type="entry name" value="MFS"/>
</dbReference>
<protein>
    <submittedName>
        <fullName evidence="10">YNFM family putative membrane transporter</fullName>
    </submittedName>
</protein>
<feature type="transmembrane region" description="Helical" evidence="8">
    <location>
        <begin position="171"/>
        <end position="191"/>
    </location>
</feature>
<evidence type="ECO:0000256" key="5">
    <source>
        <dbReference type="ARBA" id="ARBA00022692"/>
    </source>
</evidence>
<feature type="transmembrane region" description="Helical" evidence="8">
    <location>
        <begin position="376"/>
        <end position="394"/>
    </location>
</feature>
<dbReference type="AlphaFoldDB" id="A0A542ZDH3"/>
<dbReference type="InterPro" id="IPR020846">
    <property type="entry name" value="MFS_dom"/>
</dbReference>
<dbReference type="InterPro" id="IPR036259">
    <property type="entry name" value="MFS_trans_sf"/>
</dbReference>
<keyword evidence="7 8" id="KW-0472">Membrane</keyword>
<proteinExistence type="inferred from homology"/>
<feature type="transmembrane region" description="Helical" evidence="8">
    <location>
        <begin position="306"/>
        <end position="331"/>
    </location>
</feature>
<feature type="transmembrane region" description="Helical" evidence="8">
    <location>
        <begin position="55"/>
        <end position="75"/>
    </location>
</feature>